<evidence type="ECO:0000313" key="3">
    <source>
        <dbReference type="Proteomes" id="UP000502508"/>
    </source>
</evidence>
<reference evidence="2 3" key="1">
    <citation type="submission" date="2020-03" db="EMBL/GenBank/DDBJ databases">
        <title>Whole genome shotgun sequence of Phytohabitans flavus NBRC 107702.</title>
        <authorList>
            <person name="Komaki H."/>
            <person name="Tamura T."/>
        </authorList>
    </citation>
    <scope>NUCLEOTIDE SEQUENCE [LARGE SCALE GENOMIC DNA]</scope>
    <source>
        <strain evidence="2 3">NBRC 107702</strain>
    </source>
</reference>
<evidence type="ECO:0000256" key="1">
    <source>
        <dbReference type="SAM" id="MobiDB-lite"/>
    </source>
</evidence>
<dbReference type="KEGG" id="pfla:Pflav_010310"/>
<sequence>MSRFVITITPDDAAAGGADSAYTTVRVDTSTGQARITELTVRAQTDGGLAPTDLPPIDLGLLITALTVAGQPQALQPATPISTPTSAADRVAESSEPPAANPAPTSPVPTSAAPRRRARKAAAQTAPAKKATGSKSAARKAPAKKPSTAKKATAAKSTAAATAGHDPAPAARAYRRMPEPEQVMDVYRQTGSITAVAEHFGVPRHTIAGWARRLRSQGHSIGRQ</sequence>
<organism evidence="2 3">
    <name type="scientific">Phytohabitans flavus</name>
    <dbReference type="NCBI Taxonomy" id="1076124"/>
    <lineage>
        <taxon>Bacteria</taxon>
        <taxon>Bacillati</taxon>
        <taxon>Actinomycetota</taxon>
        <taxon>Actinomycetes</taxon>
        <taxon>Micromonosporales</taxon>
        <taxon>Micromonosporaceae</taxon>
    </lineage>
</organism>
<gene>
    <name evidence="2" type="ORF">Pflav_010310</name>
</gene>
<dbReference type="RefSeq" id="WP_173034059.1">
    <property type="nucleotide sequence ID" value="NZ_AP022870.1"/>
</dbReference>
<dbReference type="Proteomes" id="UP000502508">
    <property type="component" value="Chromosome"/>
</dbReference>
<feature type="compositionally biased region" description="Low complexity" evidence="1">
    <location>
        <begin position="121"/>
        <end position="136"/>
    </location>
</feature>
<dbReference type="EMBL" id="AP022870">
    <property type="protein sequence ID" value="BCB74621.1"/>
    <property type="molecule type" value="Genomic_DNA"/>
</dbReference>
<name>A0A6F8XLG0_9ACTN</name>
<protein>
    <submittedName>
        <fullName evidence="2">Uncharacterized protein</fullName>
    </submittedName>
</protein>
<feature type="region of interest" description="Disordered" evidence="1">
    <location>
        <begin position="75"/>
        <end position="177"/>
    </location>
</feature>
<feature type="compositionally biased region" description="Polar residues" evidence="1">
    <location>
        <begin position="75"/>
        <end position="86"/>
    </location>
</feature>
<keyword evidence="3" id="KW-1185">Reference proteome</keyword>
<evidence type="ECO:0000313" key="2">
    <source>
        <dbReference type="EMBL" id="BCB74621.1"/>
    </source>
</evidence>
<proteinExistence type="predicted"/>
<reference evidence="2 3" key="2">
    <citation type="submission" date="2020-03" db="EMBL/GenBank/DDBJ databases">
        <authorList>
            <person name="Ichikawa N."/>
            <person name="Kimura A."/>
            <person name="Kitahashi Y."/>
            <person name="Uohara A."/>
        </authorList>
    </citation>
    <scope>NUCLEOTIDE SEQUENCE [LARGE SCALE GENOMIC DNA]</scope>
    <source>
        <strain evidence="2 3">NBRC 107702</strain>
    </source>
</reference>
<dbReference type="AlphaFoldDB" id="A0A6F8XLG0"/>
<feature type="compositionally biased region" description="Low complexity" evidence="1">
    <location>
        <begin position="144"/>
        <end position="172"/>
    </location>
</feature>
<accession>A0A6F8XLG0</accession>